<feature type="chain" id="PRO_5012296414" description="Outer membrane protein beta-barrel domain-containing protein" evidence="2">
    <location>
        <begin position="22"/>
        <end position="354"/>
    </location>
</feature>
<dbReference type="EMBL" id="FQWB01000001">
    <property type="protein sequence ID" value="SHF99001.1"/>
    <property type="molecule type" value="Genomic_DNA"/>
</dbReference>
<accession>A0A1M5G6B3</accession>
<gene>
    <name evidence="3" type="ORF">SAMN05443549_1011103</name>
</gene>
<name>A0A1M5G6B3_9FLAO</name>
<feature type="coiled-coil region" evidence="1">
    <location>
        <begin position="32"/>
        <end position="110"/>
    </location>
</feature>
<reference evidence="4" key="1">
    <citation type="submission" date="2016-11" db="EMBL/GenBank/DDBJ databases">
        <authorList>
            <person name="Varghese N."/>
            <person name="Submissions S."/>
        </authorList>
    </citation>
    <scope>NUCLEOTIDE SEQUENCE [LARGE SCALE GENOMIC DNA]</scope>
    <source>
        <strain evidence="4">DSM 19978</strain>
    </source>
</reference>
<organism evidence="3 4">
    <name type="scientific">Flavobacterium fluvii</name>
    <dbReference type="NCBI Taxonomy" id="468056"/>
    <lineage>
        <taxon>Bacteria</taxon>
        <taxon>Pseudomonadati</taxon>
        <taxon>Bacteroidota</taxon>
        <taxon>Flavobacteriia</taxon>
        <taxon>Flavobacteriales</taxon>
        <taxon>Flavobacteriaceae</taxon>
        <taxon>Flavobacterium</taxon>
    </lineage>
</organism>
<keyword evidence="4" id="KW-1185">Reference proteome</keyword>
<keyword evidence="2" id="KW-0732">Signal</keyword>
<dbReference type="OrthoDB" id="1466811at2"/>
<proteinExistence type="predicted"/>
<evidence type="ECO:0000256" key="2">
    <source>
        <dbReference type="SAM" id="SignalP"/>
    </source>
</evidence>
<dbReference type="Proteomes" id="UP000184516">
    <property type="component" value="Unassembled WGS sequence"/>
</dbReference>
<protein>
    <recommendedName>
        <fullName evidence="5">Outer membrane protein beta-barrel domain-containing protein</fullName>
    </recommendedName>
</protein>
<dbReference type="AlphaFoldDB" id="A0A1M5G6B3"/>
<feature type="signal peptide" evidence="2">
    <location>
        <begin position="1"/>
        <end position="21"/>
    </location>
</feature>
<sequence length="354" mass="40417">MRNFTIYLVLLLCLFASKMLAQGPSQKGEQTEQSFEKQAKNIASNIENITKEEKSELKKEVDAVNDQLANGTITKEEAESKKNTLAQARAINIEARVAKEQEKLEALVQKKVDGQITVVDSTGRKTFVIPAMKVINSKNKKEKRTTSQFVLAFGANNLVTDGAVANSDFYYWQSHFFEWGFTYNTRIFKNDNLLHLKYGFSVMYNNICPTDNRYFVPDGNNQTNLEVFPYELDDSRFKNVYLVAPVHLEFDFSGNKSKNGKPGFSTHKGVRFGIGGYSGFRIKSKQKLYYNIGDDKIRIKTKGDFNANDFIYGVSTYLGYRETSLYLKYDLNPLFENNTVDQNNISLGVRFDFN</sequence>
<dbReference type="STRING" id="468056.SAMN05443549_1011103"/>
<keyword evidence="1" id="KW-0175">Coiled coil</keyword>
<evidence type="ECO:0000313" key="3">
    <source>
        <dbReference type="EMBL" id="SHF99001.1"/>
    </source>
</evidence>
<evidence type="ECO:0000313" key="4">
    <source>
        <dbReference type="Proteomes" id="UP000184516"/>
    </source>
</evidence>
<dbReference type="RefSeq" id="WP_073368478.1">
    <property type="nucleotide sequence ID" value="NZ_FQWB01000001.1"/>
</dbReference>
<evidence type="ECO:0000256" key="1">
    <source>
        <dbReference type="SAM" id="Coils"/>
    </source>
</evidence>
<evidence type="ECO:0008006" key="5">
    <source>
        <dbReference type="Google" id="ProtNLM"/>
    </source>
</evidence>